<protein>
    <submittedName>
        <fullName evidence="2">Iron hydrogenase 1</fullName>
        <ecNumber evidence="2">1.12.7.2</ecNumber>
    </submittedName>
</protein>
<name>A0A644Y736_9ZZZZ</name>
<dbReference type="EMBL" id="VSSQ01004104">
    <property type="protein sequence ID" value="MPM23758.1"/>
    <property type="molecule type" value="Genomic_DNA"/>
</dbReference>
<dbReference type="AlphaFoldDB" id="A0A644Y736"/>
<dbReference type="EC" id="1.12.7.2" evidence="2"/>
<keyword evidence="2" id="KW-0560">Oxidoreductase</keyword>
<dbReference type="InterPro" id="IPR050340">
    <property type="entry name" value="Cytosolic_Fe-S_CAF"/>
</dbReference>
<gene>
    <name evidence="2" type="ORF">SDC9_70232</name>
</gene>
<dbReference type="Gene3D" id="3.40.950.10">
    <property type="entry name" value="Fe-only Hydrogenase (Larger Subunit), Chain L, domain 3"/>
    <property type="match status" value="1"/>
</dbReference>
<feature type="domain" description="Iron hydrogenase large subunit C-terminal" evidence="1">
    <location>
        <begin position="3"/>
        <end position="207"/>
    </location>
</feature>
<proteinExistence type="predicted"/>
<dbReference type="InterPro" id="IPR004108">
    <property type="entry name" value="Fe_hydrogenase_lsu_C"/>
</dbReference>
<comment type="caution">
    <text evidence="2">The sequence shown here is derived from an EMBL/GenBank/DDBJ whole genome shotgun (WGS) entry which is preliminary data.</text>
</comment>
<evidence type="ECO:0000259" key="1">
    <source>
        <dbReference type="Pfam" id="PF02906"/>
    </source>
</evidence>
<dbReference type="Pfam" id="PF02906">
    <property type="entry name" value="Fe_hyd_lg_C"/>
    <property type="match status" value="1"/>
</dbReference>
<dbReference type="InterPro" id="IPR009016">
    <property type="entry name" value="Fe_hydrogenase"/>
</dbReference>
<sequence>MAELGFDEVIEVALGAELTAAHEAEEFRERIAHGEKLMTSSCCPAYVELVRRHLPDFLPHVSDTPSPMRFAAQLAADKFPGMKTVFIGPCIAKRHEAFRSGKIDYVLTFEELGAILGGRKIDIITREPWPLPRPAAATARNFARSCGVTEAVLAGLMEAAPDFKLDAKFLNGIDKKSLNLLKLYAAGKLPANFLEVMACPGGCVNGPCSLTKA</sequence>
<dbReference type="SUPFAM" id="SSF53920">
    <property type="entry name" value="Fe-only hydrogenase"/>
    <property type="match status" value="1"/>
</dbReference>
<dbReference type="PANTHER" id="PTHR11615">
    <property type="entry name" value="NITRATE, FORMATE, IRON DEHYDROGENASE"/>
    <property type="match status" value="1"/>
</dbReference>
<organism evidence="2">
    <name type="scientific">bioreactor metagenome</name>
    <dbReference type="NCBI Taxonomy" id="1076179"/>
    <lineage>
        <taxon>unclassified sequences</taxon>
        <taxon>metagenomes</taxon>
        <taxon>ecological metagenomes</taxon>
    </lineage>
</organism>
<accession>A0A644Y736</accession>
<reference evidence="2" key="1">
    <citation type="submission" date="2019-08" db="EMBL/GenBank/DDBJ databases">
        <authorList>
            <person name="Kucharzyk K."/>
            <person name="Murdoch R.W."/>
            <person name="Higgins S."/>
            <person name="Loffler F."/>
        </authorList>
    </citation>
    <scope>NUCLEOTIDE SEQUENCE</scope>
</reference>
<dbReference type="GO" id="GO:0008901">
    <property type="term" value="F:ferredoxin hydrogenase activity"/>
    <property type="evidence" value="ECO:0007669"/>
    <property type="project" value="UniProtKB-EC"/>
</dbReference>
<evidence type="ECO:0000313" key="2">
    <source>
        <dbReference type="EMBL" id="MPM23758.1"/>
    </source>
</evidence>